<reference evidence="1" key="1">
    <citation type="submission" date="2022-08" db="EMBL/GenBank/DDBJ databases">
        <authorList>
            <person name="Gutierrez-Valencia J."/>
        </authorList>
    </citation>
    <scope>NUCLEOTIDE SEQUENCE</scope>
</reference>
<evidence type="ECO:0000313" key="2">
    <source>
        <dbReference type="Proteomes" id="UP001154282"/>
    </source>
</evidence>
<accession>A0AAV0NIN2</accession>
<evidence type="ECO:0000313" key="1">
    <source>
        <dbReference type="EMBL" id="CAI0458360.1"/>
    </source>
</evidence>
<dbReference type="AlphaFoldDB" id="A0AAV0NIN2"/>
<dbReference type="EMBL" id="CAMGYJ010000008">
    <property type="protein sequence ID" value="CAI0458360.1"/>
    <property type="molecule type" value="Genomic_DNA"/>
</dbReference>
<gene>
    <name evidence="1" type="ORF">LITE_LOCUS33495</name>
</gene>
<comment type="caution">
    <text evidence="1">The sequence shown here is derived from an EMBL/GenBank/DDBJ whole genome shotgun (WGS) entry which is preliminary data.</text>
</comment>
<organism evidence="1 2">
    <name type="scientific">Linum tenue</name>
    <dbReference type="NCBI Taxonomy" id="586396"/>
    <lineage>
        <taxon>Eukaryota</taxon>
        <taxon>Viridiplantae</taxon>
        <taxon>Streptophyta</taxon>
        <taxon>Embryophyta</taxon>
        <taxon>Tracheophyta</taxon>
        <taxon>Spermatophyta</taxon>
        <taxon>Magnoliopsida</taxon>
        <taxon>eudicotyledons</taxon>
        <taxon>Gunneridae</taxon>
        <taxon>Pentapetalae</taxon>
        <taxon>rosids</taxon>
        <taxon>fabids</taxon>
        <taxon>Malpighiales</taxon>
        <taxon>Linaceae</taxon>
        <taxon>Linum</taxon>
    </lineage>
</organism>
<dbReference type="Proteomes" id="UP001154282">
    <property type="component" value="Unassembled WGS sequence"/>
</dbReference>
<keyword evidence="2" id="KW-1185">Reference proteome</keyword>
<name>A0AAV0NIN2_9ROSI</name>
<proteinExistence type="predicted"/>
<sequence>MEEFNSLHCYSLPFLPHNRSSVLITRPKNLHSRQWSPQVSIHLKLLRRELSILRELLLRLIVLIQQTVNHSPAEIRPEIFGILLRQLMSILQPRNHRLPFPTLVHEQRILEKSLERQRVHR</sequence>
<protein>
    <submittedName>
        <fullName evidence="1">Uncharacterized protein</fullName>
    </submittedName>
</protein>